<evidence type="ECO:0000313" key="3">
    <source>
        <dbReference type="Proteomes" id="UP000307507"/>
    </source>
</evidence>
<protein>
    <recommendedName>
        <fullName evidence="4">DUF4136 domain-containing protein</fullName>
    </recommendedName>
</protein>
<keyword evidence="3" id="KW-1185">Reference proteome</keyword>
<comment type="caution">
    <text evidence="2">The sequence shown here is derived from an EMBL/GenBank/DDBJ whole genome shotgun (WGS) entry which is preliminary data.</text>
</comment>
<dbReference type="OrthoDB" id="766298at2"/>
<name>A0A4S3ZUI0_9FLAO</name>
<dbReference type="Proteomes" id="UP000307507">
    <property type="component" value="Unassembled WGS sequence"/>
</dbReference>
<dbReference type="AlphaFoldDB" id="A0A4S3ZUI0"/>
<accession>A0A4S3ZUI0</accession>
<evidence type="ECO:0000313" key="2">
    <source>
        <dbReference type="EMBL" id="THF49437.1"/>
    </source>
</evidence>
<proteinExistence type="predicted"/>
<sequence length="166" mass="19309">MRHRLTYIFFLLSAILINMTSCNFAPGSYPYAEEYDIDTSEKLLITAIENFKKHHPEFNIPNAVTIKGNPTILEGGRGGVDDYWYHIYFYYPDSNQIIYSWTRPINDTKTSFAFVSINQGLEIGNWKEINHDLKGKENSSEKEKFERLILDGVKKELSYLKSTHNN</sequence>
<keyword evidence="1" id="KW-0732">Signal</keyword>
<evidence type="ECO:0008006" key="4">
    <source>
        <dbReference type="Google" id="ProtNLM"/>
    </source>
</evidence>
<evidence type="ECO:0000256" key="1">
    <source>
        <dbReference type="SAM" id="SignalP"/>
    </source>
</evidence>
<dbReference type="RefSeq" id="WP_136403445.1">
    <property type="nucleotide sequence ID" value="NZ_SSNZ01000005.1"/>
</dbReference>
<dbReference type="EMBL" id="SSNZ01000005">
    <property type="protein sequence ID" value="THF49437.1"/>
    <property type="molecule type" value="Genomic_DNA"/>
</dbReference>
<gene>
    <name evidence="2" type="ORF">E6C50_11850</name>
</gene>
<feature type="signal peptide" evidence="1">
    <location>
        <begin position="1"/>
        <end position="25"/>
    </location>
</feature>
<organism evidence="2 3">
    <name type="scientific">Flavobacterium supellecticarium</name>
    <dbReference type="NCBI Taxonomy" id="2565924"/>
    <lineage>
        <taxon>Bacteria</taxon>
        <taxon>Pseudomonadati</taxon>
        <taxon>Bacteroidota</taxon>
        <taxon>Flavobacteriia</taxon>
        <taxon>Flavobacteriales</taxon>
        <taxon>Flavobacteriaceae</taxon>
        <taxon>Flavobacterium</taxon>
    </lineage>
</organism>
<feature type="chain" id="PRO_5020434133" description="DUF4136 domain-containing protein" evidence="1">
    <location>
        <begin position="26"/>
        <end position="166"/>
    </location>
</feature>
<reference evidence="2 3" key="1">
    <citation type="submission" date="2019-04" db="EMBL/GenBank/DDBJ databases">
        <title>Flavobacterium sp. nov. isolated from construction timber.</title>
        <authorList>
            <person name="Lin S.-Y."/>
            <person name="Chang C.-T."/>
            <person name="Young C.-C."/>
        </authorList>
    </citation>
    <scope>NUCLEOTIDE SEQUENCE [LARGE SCALE GENOMIC DNA]</scope>
    <source>
        <strain evidence="2 3">CC-CTC003</strain>
    </source>
</reference>